<sequence>MQKTQMSEDAFADINWQSHERSVNTFIDGPHIFLVKFLHGWLPVGKVISRYDPAKYPGACPSCDEAIKDFKHFLTFPNPEHHKWHAASSIQKRNESLNTDPAVLDLLLWCLNHWLQEVLPSKTLEHYVVSWRDLETVTGLQFFPRWATPSWKDHADYLTQQQVVSKQQRIESNKSVQPNLLLLANGGSIHQTTSRTFWKRVKNGSDREPPDGLQHLCSFGNCR</sequence>
<evidence type="ECO:0000313" key="2">
    <source>
        <dbReference type="Proteomes" id="UP000693970"/>
    </source>
</evidence>
<evidence type="ECO:0000313" key="1">
    <source>
        <dbReference type="EMBL" id="KAG7373291.1"/>
    </source>
</evidence>
<proteinExistence type="predicted"/>
<reference evidence="1" key="1">
    <citation type="journal article" date="2021" name="Sci. Rep.">
        <title>Diploid genomic architecture of Nitzschia inconspicua, an elite biomass production diatom.</title>
        <authorList>
            <person name="Oliver A."/>
            <person name="Podell S."/>
            <person name="Pinowska A."/>
            <person name="Traller J.C."/>
            <person name="Smith S.R."/>
            <person name="McClure R."/>
            <person name="Beliaev A."/>
            <person name="Bohutskyi P."/>
            <person name="Hill E.A."/>
            <person name="Rabines A."/>
            <person name="Zheng H."/>
            <person name="Allen L.Z."/>
            <person name="Kuo A."/>
            <person name="Grigoriev I.V."/>
            <person name="Allen A.E."/>
            <person name="Hazlebeck D."/>
            <person name="Allen E.E."/>
        </authorList>
    </citation>
    <scope>NUCLEOTIDE SEQUENCE</scope>
    <source>
        <strain evidence="1">Hildebrandi</strain>
    </source>
</reference>
<organism evidence="1 2">
    <name type="scientific">Nitzschia inconspicua</name>
    <dbReference type="NCBI Taxonomy" id="303405"/>
    <lineage>
        <taxon>Eukaryota</taxon>
        <taxon>Sar</taxon>
        <taxon>Stramenopiles</taxon>
        <taxon>Ochrophyta</taxon>
        <taxon>Bacillariophyta</taxon>
        <taxon>Bacillariophyceae</taxon>
        <taxon>Bacillariophycidae</taxon>
        <taxon>Bacillariales</taxon>
        <taxon>Bacillariaceae</taxon>
        <taxon>Nitzschia</taxon>
    </lineage>
</organism>
<dbReference type="EMBL" id="JAGRRH010000002">
    <property type="protein sequence ID" value="KAG7373291.1"/>
    <property type="molecule type" value="Genomic_DNA"/>
</dbReference>
<protein>
    <submittedName>
        <fullName evidence="1">Uncharacterized protein</fullName>
    </submittedName>
</protein>
<reference evidence="1" key="2">
    <citation type="submission" date="2021-04" db="EMBL/GenBank/DDBJ databases">
        <authorList>
            <person name="Podell S."/>
        </authorList>
    </citation>
    <scope>NUCLEOTIDE SEQUENCE</scope>
    <source>
        <strain evidence="1">Hildebrandi</strain>
    </source>
</reference>
<comment type="caution">
    <text evidence="1">The sequence shown here is derived from an EMBL/GenBank/DDBJ whole genome shotgun (WGS) entry which is preliminary data.</text>
</comment>
<keyword evidence="2" id="KW-1185">Reference proteome</keyword>
<dbReference type="AlphaFoldDB" id="A0A9K3M712"/>
<accession>A0A9K3M712</accession>
<name>A0A9K3M712_9STRA</name>
<gene>
    <name evidence="1" type="ORF">IV203_034015</name>
</gene>
<dbReference type="Proteomes" id="UP000693970">
    <property type="component" value="Unassembled WGS sequence"/>
</dbReference>